<dbReference type="InterPro" id="IPR002110">
    <property type="entry name" value="Ankyrin_rpt"/>
</dbReference>
<evidence type="ECO:0000313" key="5">
    <source>
        <dbReference type="EMBL" id="CAB0043674.1"/>
    </source>
</evidence>
<sequence length="689" mass="79195">MPKADKTFVGSSRDACTVGQRVEVMDNEQRLNRLKYLRGKVDWNIKEERKIFLYQLYKLIHDWENRFPNIREILSTDEIKCLLSELMSHYPHEQASNYPRERFIKIVIQSGYKDEPELDEAGRPVLLRDTILLQAGRSQYVRMLVPLLFKIFDRFDVNYRHESGYSHFHVACRLGLKDVVEKFLQAGQDPNLLVDGRYRLGPFTVVSRVRPLQMVLEFADRKKEMMELLLRGGADPNRSNFCMSLEAPLHLICKMNDVELLDAFFKVNDELGNEVKVDIMTDDGLSPLQVAVILFYPDVVAYLLRNRNADTSKLEHLYHEGVLELDEFSLKVVASSLAILDLLEEHGAEVDETVVDEFKGDNIRHLLEKMAALAENWYEREDLRREAERITVKPGLSLYRLLQLPYHEAGERLTYMEFWEFARLDKLNGLPQQYRENCALHLIKTMSRGYLERWGRPERALHLVNSSMRSPGPGKCQEVRAACEIHIFAAKSKPSSKKNGGRSDKHIRLQRPKRALLPVDLSMTKLEPAKFTEIRFAQAHRTKKNGSRHQDIPWRTCAGCAQGQADRQTGRGIRYKYGAAARPQGRSSLTVEQSEALGRPLPDSYEDGQTATELVRGRADRYRTPTRAKLRAIENKEHAPSNPYKHICEHARQVRGTARALAAEQPLQTARPPTSRAAQPPPPFEPKHA</sequence>
<feature type="region of interest" description="Disordered" evidence="4">
    <location>
        <begin position="656"/>
        <end position="689"/>
    </location>
</feature>
<dbReference type="OrthoDB" id="496981at2759"/>
<dbReference type="PROSITE" id="PS50088">
    <property type="entry name" value="ANK_REPEAT"/>
    <property type="match status" value="1"/>
</dbReference>
<keyword evidence="1" id="KW-0677">Repeat</keyword>
<evidence type="ECO:0000313" key="6">
    <source>
        <dbReference type="Proteomes" id="UP000479190"/>
    </source>
</evidence>
<feature type="repeat" description="ANK" evidence="3">
    <location>
        <begin position="163"/>
        <end position="195"/>
    </location>
</feature>
<proteinExistence type="predicted"/>
<organism evidence="5 6">
    <name type="scientific">Trichogramma brassicae</name>
    <dbReference type="NCBI Taxonomy" id="86971"/>
    <lineage>
        <taxon>Eukaryota</taxon>
        <taxon>Metazoa</taxon>
        <taxon>Ecdysozoa</taxon>
        <taxon>Arthropoda</taxon>
        <taxon>Hexapoda</taxon>
        <taxon>Insecta</taxon>
        <taxon>Pterygota</taxon>
        <taxon>Neoptera</taxon>
        <taxon>Endopterygota</taxon>
        <taxon>Hymenoptera</taxon>
        <taxon>Apocrita</taxon>
        <taxon>Proctotrupomorpha</taxon>
        <taxon>Chalcidoidea</taxon>
        <taxon>Trichogrammatidae</taxon>
        <taxon>Trichogramma</taxon>
    </lineage>
</organism>
<dbReference type="SMART" id="SM00248">
    <property type="entry name" value="ANK"/>
    <property type="match status" value="4"/>
</dbReference>
<keyword evidence="6" id="KW-1185">Reference proteome</keyword>
<dbReference type="PANTHER" id="PTHR24198">
    <property type="entry name" value="ANKYRIN REPEAT AND PROTEIN KINASE DOMAIN-CONTAINING PROTEIN"/>
    <property type="match status" value="1"/>
</dbReference>
<feature type="compositionally biased region" description="Low complexity" evidence="4">
    <location>
        <begin position="669"/>
        <end position="678"/>
    </location>
</feature>
<dbReference type="EMBL" id="CADCXV010001338">
    <property type="protein sequence ID" value="CAB0043674.1"/>
    <property type="molecule type" value="Genomic_DNA"/>
</dbReference>
<reference evidence="5 6" key="1">
    <citation type="submission" date="2020-02" db="EMBL/GenBank/DDBJ databases">
        <authorList>
            <person name="Ferguson B K."/>
        </authorList>
    </citation>
    <scope>NUCLEOTIDE SEQUENCE [LARGE SCALE GENOMIC DNA]</scope>
</reference>
<dbReference type="PANTHER" id="PTHR24198:SF165">
    <property type="entry name" value="ANKYRIN REPEAT-CONTAINING PROTEIN-RELATED"/>
    <property type="match status" value="1"/>
</dbReference>
<evidence type="ECO:0000256" key="1">
    <source>
        <dbReference type="ARBA" id="ARBA00022737"/>
    </source>
</evidence>
<dbReference type="Proteomes" id="UP000479190">
    <property type="component" value="Unassembled WGS sequence"/>
</dbReference>
<accession>A0A6H5J123</accession>
<feature type="compositionally biased region" description="Pro residues" evidence="4">
    <location>
        <begin position="679"/>
        <end position="689"/>
    </location>
</feature>
<gene>
    <name evidence="5" type="ORF">TBRA_LOCUS15262</name>
</gene>
<dbReference type="Gene3D" id="1.25.40.20">
    <property type="entry name" value="Ankyrin repeat-containing domain"/>
    <property type="match status" value="1"/>
</dbReference>
<dbReference type="AlphaFoldDB" id="A0A6H5J123"/>
<protein>
    <submittedName>
        <fullName evidence="5">Uncharacterized protein</fullName>
    </submittedName>
</protein>
<evidence type="ECO:0000256" key="2">
    <source>
        <dbReference type="ARBA" id="ARBA00023043"/>
    </source>
</evidence>
<evidence type="ECO:0000256" key="4">
    <source>
        <dbReference type="SAM" id="MobiDB-lite"/>
    </source>
</evidence>
<keyword evidence="2 3" id="KW-0040">ANK repeat</keyword>
<name>A0A6H5J123_9HYME</name>
<evidence type="ECO:0000256" key="3">
    <source>
        <dbReference type="PROSITE-ProRule" id="PRU00023"/>
    </source>
</evidence>
<dbReference type="SUPFAM" id="SSF48403">
    <property type="entry name" value="Ankyrin repeat"/>
    <property type="match status" value="1"/>
</dbReference>
<dbReference type="InterPro" id="IPR036770">
    <property type="entry name" value="Ankyrin_rpt-contain_sf"/>
</dbReference>